<accession>A0A8S0Z0M4</accession>
<evidence type="ECO:0000313" key="3">
    <source>
        <dbReference type="Proteomes" id="UP000494106"/>
    </source>
</evidence>
<organism evidence="2 3">
    <name type="scientific">Arctia plantaginis</name>
    <name type="common">Wood tiger moth</name>
    <name type="synonym">Phalaena plantaginis</name>
    <dbReference type="NCBI Taxonomy" id="874455"/>
    <lineage>
        <taxon>Eukaryota</taxon>
        <taxon>Metazoa</taxon>
        <taxon>Ecdysozoa</taxon>
        <taxon>Arthropoda</taxon>
        <taxon>Hexapoda</taxon>
        <taxon>Insecta</taxon>
        <taxon>Pterygota</taxon>
        <taxon>Neoptera</taxon>
        <taxon>Endopterygota</taxon>
        <taxon>Lepidoptera</taxon>
        <taxon>Glossata</taxon>
        <taxon>Ditrysia</taxon>
        <taxon>Noctuoidea</taxon>
        <taxon>Erebidae</taxon>
        <taxon>Arctiinae</taxon>
        <taxon>Arctia</taxon>
    </lineage>
</organism>
<gene>
    <name evidence="2" type="ORF">APLA_LOCUS2332</name>
</gene>
<dbReference type="AlphaFoldDB" id="A0A8S0Z0M4"/>
<name>A0A8S0Z0M4_ARCPL</name>
<dbReference type="OrthoDB" id="7469620at2759"/>
<comment type="caution">
    <text evidence="2">The sequence shown here is derived from an EMBL/GenBank/DDBJ whole genome shotgun (WGS) entry which is preliminary data.</text>
</comment>
<sequence>MKCARLHLQDRSKVKIKTDSSTSIEKPRRYCQKRLVNPEHDEDPRWMDMWDRFHCNLNQDETRNITDNVRVQQDIEGMVLTVQTLKFQGDVDQTKRPRTSFKYKNITGGNKHRMFVKEIIPENEHSDEDISSQLTHYYFDDYVKYLYNSDRSRPTSSKSSIILKSATTKDFKENKAIQVESPQIDNSKKTQPKVKRLLSSKQCLKQEMKEEDNDVANTIDNTKITYQNTGRRKSLTISRTQSPETVQVIRVDVICNHPSNSMLSEYEETKKNKGSPVRLTPKLENLNLRNHFANKYLLTKSIKTLDENLRGGSKVTLLCKTFRLSDRFSKQYDKPYVENNIKHTQSFKEFTKNDIKVKIRK</sequence>
<dbReference type="Proteomes" id="UP000494106">
    <property type="component" value="Unassembled WGS sequence"/>
</dbReference>
<evidence type="ECO:0000256" key="1">
    <source>
        <dbReference type="SAM" id="Coils"/>
    </source>
</evidence>
<dbReference type="EMBL" id="CADEBC010000205">
    <property type="protein sequence ID" value="CAB3225090.1"/>
    <property type="molecule type" value="Genomic_DNA"/>
</dbReference>
<evidence type="ECO:0000313" key="2">
    <source>
        <dbReference type="EMBL" id="CAB3225090.1"/>
    </source>
</evidence>
<protein>
    <submittedName>
        <fullName evidence="2">Uncharacterized protein</fullName>
    </submittedName>
</protein>
<keyword evidence="1" id="KW-0175">Coiled coil</keyword>
<reference evidence="2 3" key="1">
    <citation type="submission" date="2020-04" db="EMBL/GenBank/DDBJ databases">
        <authorList>
            <person name="Wallbank WR R."/>
            <person name="Pardo Diaz C."/>
            <person name="Kozak K."/>
            <person name="Martin S."/>
            <person name="Jiggins C."/>
            <person name="Moest M."/>
            <person name="Warren A I."/>
            <person name="Byers J.R.P. K."/>
            <person name="Montejo-Kovacevich G."/>
            <person name="Yen C E."/>
        </authorList>
    </citation>
    <scope>NUCLEOTIDE SEQUENCE [LARGE SCALE GENOMIC DNA]</scope>
</reference>
<feature type="coiled-coil region" evidence="1">
    <location>
        <begin position="194"/>
        <end position="221"/>
    </location>
</feature>
<keyword evidence="3" id="KW-1185">Reference proteome</keyword>
<proteinExistence type="predicted"/>